<gene>
    <name evidence="1" type="ORF">IE53DRAFT_236026</name>
</gene>
<proteinExistence type="predicted"/>
<name>A0ACD0NPK1_9BASI</name>
<organism evidence="1 2">
    <name type="scientific">Violaceomyces palustris</name>
    <dbReference type="NCBI Taxonomy" id="1673888"/>
    <lineage>
        <taxon>Eukaryota</taxon>
        <taxon>Fungi</taxon>
        <taxon>Dikarya</taxon>
        <taxon>Basidiomycota</taxon>
        <taxon>Ustilaginomycotina</taxon>
        <taxon>Ustilaginomycetes</taxon>
        <taxon>Violaceomycetales</taxon>
        <taxon>Violaceomycetaceae</taxon>
        <taxon>Violaceomyces</taxon>
    </lineage>
</organism>
<evidence type="ECO:0000313" key="2">
    <source>
        <dbReference type="Proteomes" id="UP000245626"/>
    </source>
</evidence>
<keyword evidence="2" id="KW-1185">Reference proteome</keyword>
<accession>A0ACD0NPK1</accession>
<dbReference type="EMBL" id="KZ820368">
    <property type="protein sequence ID" value="PWN47679.1"/>
    <property type="molecule type" value="Genomic_DNA"/>
</dbReference>
<reference evidence="1 2" key="1">
    <citation type="journal article" date="2018" name="Mol. Biol. Evol.">
        <title>Broad Genomic Sampling Reveals a Smut Pathogenic Ancestry of the Fungal Clade Ustilaginomycotina.</title>
        <authorList>
            <person name="Kijpornyongpan T."/>
            <person name="Mondo S.J."/>
            <person name="Barry K."/>
            <person name="Sandor L."/>
            <person name="Lee J."/>
            <person name="Lipzen A."/>
            <person name="Pangilinan J."/>
            <person name="LaButti K."/>
            <person name="Hainaut M."/>
            <person name="Henrissat B."/>
            <person name="Grigoriev I.V."/>
            <person name="Spatafora J.W."/>
            <person name="Aime M.C."/>
        </authorList>
    </citation>
    <scope>NUCLEOTIDE SEQUENCE [LARGE SCALE GENOMIC DNA]</scope>
    <source>
        <strain evidence="1 2">SA 807</strain>
    </source>
</reference>
<dbReference type="Proteomes" id="UP000245626">
    <property type="component" value="Unassembled WGS sequence"/>
</dbReference>
<sequence>MRNHKTKKKGRRKKKTKSETNQSTNLSGSKRLTPTSLGPPPPPTFTFYRIRPPKKHSHKVPQCREHGCSRSNWLKLSIDQRRFPLPYPFTLPLSHLLPTLRPSSAYKTPSPCAVLDRPTPSDRYAFYFLHTSHLFRPGKVRFIATKRRSEELVNRGSGRVITASFPQESQPESRRQ</sequence>
<evidence type="ECO:0000313" key="1">
    <source>
        <dbReference type="EMBL" id="PWN47679.1"/>
    </source>
</evidence>
<protein>
    <submittedName>
        <fullName evidence="1">Uncharacterized protein</fullName>
    </submittedName>
</protein>